<reference evidence="1" key="1">
    <citation type="submission" date="2018-05" db="EMBL/GenBank/DDBJ databases">
        <authorList>
            <person name="Lanie J.A."/>
            <person name="Ng W.-L."/>
            <person name="Kazmierczak K.M."/>
            <person name="Andrzejewski T.M."/>
            <person name="Davidsen T.M."/>
            <person name="Wayne K.J."/>
            <person name="Tettelin H."/>
            <person name="Glass J.I."/>
            <person name="Rusch D."/>
            <person name="Podicherti R."/>
            <person name="Tsui H.-C.T."/>
            <person name="Winkler M.E."/>
        </authorList>
    </citation>
    <scope>NUCLEOTIDE SEQUENCE</scope>
</reference>
<name>A0A382HBK8_9ZZZZ</name>
<proteinExistence type="predicted"/>
<sequence>MMTRKIKTVCNECGVRILMVQSGRNWKPLDYPDHSIDRRWTRHRCQSEDFEEWFDKHMGLDLGGKF</sequence>
<organism evidence="1">
    <name type="scientific">marine metagenome</name>
    <dbReference type="NCBI Taxonomy" id="408172"/>
    <lineage>
        <taxon>unclassified sequences</taxon>
        <taxon>metagenomes</taxon>
        <taxon>ecological metagenomes</taxon>
    </lineage>
</organism>
<evidence type="ECO:0000313" key="1">
    <source>
        <dbReference type="EMBL" id="SVB84656.1"/>
    </source>
</evidence>
<dbReference type="AlphaFoldDB" id="A0A382HBK8"/>
<protein>
    <submittedName>
        <fullName evidence="1">Uncharacterized protein</fullName>
    </submittedName>
</protein>
<dbReference type="EMBL" id="UINC01060296">
    <property type="protein sequence ID" value="SVB84656.1"/>
    <property type="molecule type" value="Genomic_DNA"/>
</dbReference>
<accession>A0A382HBK8</accession>
<gene>
    <name evidence="1" type="ORF">METZ01_LOCUS237510</name>
</gene>